<comment type="caution">
    <text evidence="1">The sequence shown here is derived from an EMBL/GenBank/DDBJ whole genome shotgun (WGS) entry which is preliminary data.</text>
</comment>
<dbReference type="OrthoDB" id="1376646at2"/>
<dbReference type="EMBL" id="QNUX01000013">
    <property type="protein sequence ID" value="RBN49479.1"/>
    <property type="molecule type" value="Genomic_DNA"/>
</dbReference>
<organism evidence="1 2">
    <name type="scientific">Flavobacterium psychrolimnae</name>
    <dbReference type="NCBI Taxonomy" id="249351"/>
    <lineage>
        <taxon>Bacteria</taxon>
        <taxon>Pseudomonadati</taxon>
        <taxon>Bacteroidota</taxon>
        <taxon>Flavobacteriia</taxon>
        <taxon>Flavobacteriales</taxon>
        <taxon>Flavobacteriaceae</taxon>
        <taxon>Flavobacterium</taxon>
    </lineage>
</organism>
<gene>
    <name evidence="1" type="ORF">DR980_13640</name>
</gene>
<reference evidence="1 2" key="1">
    <citation type="submission" date="2018-07" db="EMBL/GenBank/DDBJ databases">
        <title>Complete genome sequence of Flavobacterium psychrolimnae LMG 22018.</title>
        <authorList>
            <person name="Kim D.-U."/>
        </authorList>
    </citation>
    <scope>NUCLEOTIDE SEQUENCE [LARGE SCALE GENOMIC DNA]</scope>
    <source>
        <strain evidence="1 2">LMG 22018</strain>
    </source>
</reference>
<sequence>MKLTIKWDNFLNQLDTFVSEGKVLLEFENSIQTEQEFEKTKTEIKTWKESCFEFLKSSFDKNEFAISFHNARQERFHIGNQKKDYRQIKTETFQDLKEKINMLVYFKRILSISDAIIKPEIVELIDRNLYTTEQTLELILDKLYDLYDNSYHSISTILEGNGVTQKRHGEDRELLKMLEDNGYVSAMHMRDSAGQLTLRGKLYVEEKRKAHKENYNDINKSQEEINERVDEIIEKLTKLGYGQEIIFDEIQELKELYTTLNKKNWGQLVKGKVVDLALSKLVENDTLSYIYEKLTDHTLRLP</sequence>
<evidence type="ECO:0000313" key="1">
    <source>
        <dbReference type="EMBL" id="RBN49479.1"/>
    </source>
</evidence>
<name>A0A366AX78_9FLAO</name>
<accession>A0A366AX78</accession>
<evidence type="ECO:0000313" key="2">
    <source>
        <dbReference type="Proteomes" id="UP000253676"/>
    </source>
</evidence>
<proteinExistence type="predicted"/>
<dbReference type="Proteomes" id="UP000253676">
    <property type="component" value="Unassembled WGS sequence"/>
</dbReference>
<dbReference type="AlphaFoldDB" id="A0A366AX78"/>
<dbReference type="RefSeq" id="WP_113637066.1">
    <property type="nucleotide sequence ID" value="NZ_QNUX01000013.1"/>
</dbReference>
<protein>
    <submittedName>
        <fullName evidence="1">Uncharacterized protein</fullName>
    </submittedName>
</protein>
<keyword evidence="2" id="KW-1185">Reference proteome</keyword>